<sequence length="219" mass="24226">MNGLDLSTPPRSLPGGNGRKLLTPGKRTTLSGFDVSFEDGTNGAETHVEINRLRNGQVQVTVHVFVDGDRLAASIRNIHNAATGVVWIRVTKRRSLSHMEVIMGNQIPPVQNGHGTRALIKIIDTESNKNDSESDDEGMEDKDFQIFVKLFSGKSTTYDVNSGTSVKKLMLMIQKRHQIPPDQQRLLYGGQQLEEQRSLGFYNIGPEATLNMVSRLRGG</sequence>
<dbReference type="Proteomes" id="UP001283361">
    <property type="component" value="Unassembled WGS sequence"/>
</dbReference>
<name>A0AAE0YV75_9GAST</name>
<evidence type="ECO:0000256" key="1">
    <source>
        <dbReference type="SAM" id="MobiDB-lite"/>
    </source>
</evidence>
<dbReference type="InterPro" id="IPR000626">
    <property type="entry name" value="Ubiquitin-like_dom"/>
</dbReference>
<organism evidence="3 4">
    <name type="scientific">Elysia crispata</name>
    <name type="common">lettuce slug</name>
    <dbReference type="NCBI Taxonomy" id="231223"/>
    <lineage>
        <taxon>Eukaryota</taxon>
        <taxon>Metazoa</taxon>
        <taxon>Spiralia</taxon>
        <taxon>Lophotrochozoa</taxon>
        <taxon>Mollusca</taxon>
        <taxon>Gastropoda</taxon>
        <taxon>Heterobranchia</taxon>
        <taxon>Euthyneura</taxon>
        <taxon>Panpulmonata</taxon>
        <taxon>Sacoglossa</taxon>
        <taxon>Placobranchoidea</taxon>
        <taxon>Plakobranchidae</taxon>
        <taxon>Elysia</taxon>
    </lineage>
</organism>
<evidence type="ECO:0000313" key="4">
    <source>
        <dbReference type="Proteomes" id="UP001283361"/>
    </source>
</evidence>
<dbReference type="InterPro" id="IPR050158">
    <property type="entry name" value="Ubiquitin_ubiquitin-like"/>
</dbReference>
<dbReference type="PROSITE" id="PS50053">
    <property type="entry name" value="UBIQUITIN_2"/>
    <property type="match status" value="1"/>
</dbReference>
<dbReference type="InterPro" id="IPR029071">
    <property type="entry name" value="Ubiquitin-like_domsf"/>
</dbReference>
<keyword evidence="4" id="KW-1185">Reference proteome</keyword>
<dbReference type="Gene3D" id="3.10.20.90">
    <property type="entry name" value="Phosphatidylinositol 3-kinase Catalytic Subunit, Chain A, domain 1"/>
    <property type="match status" value="1"/>
</dbReference>
<feature type="region of interest" description="Disordered" evidence="1">
    <location>
        <begin position="1"/>
        <end position="24"/>
    </location>
</feature>
<dbReference type="InterPro" id="IPR019956">
    <property type="entry name" value="Ubiquitin_dom"/>
</dbReference>
<proteinExistence type="predicted"/>
<gene>
    <name evidence="3" type="ORF">RRG08_000155</name>
</gene>
<dbReference type="PANTHER" id="PTHR10666">
    <property type="entry name" value="UBIQUITIN"/>
    <property type="match status" value="1"/>
</dbReference>
<accession>A0AAE0YV75</accession>
<evidence type="ECO:0000313" key="3">
    <source>
        <dbReference type="EMBL" id="KAK3757642.1"/>
    </source>
</evidence>
<reference evidence="3" key="1">
    <citation type="journal article" date="2023" name="G3 (Bethesda)">
        <title>A reference genome for the long-term kleptoplast-retaining sea slug Elysia crispata morphotype clarki.</title>
        <authorList>
            <person name="Eastman K.E."/>
            <person name="Pendleton A.L."/>
            <person name="Shaikh M.A."/>
            <person name="Suttiyut T."/>
            <person name="Ogas R."/>
            <person name="Tomko P."/>
            <person name="Gavelis G."/>
            <person name="Widhalm J.R."/>
            <person name="Wisecaver J.H."/>
        </authorList>
    </citation>
    <scope>NUCLEOTIDE SEQUENCE</scope>
    <source>
        <strain evidence="3">ECLA1</strain>
    </source>
</reference>
<feature type="domain" description="Ubiquitin-like" evidence="2">
    <location>
        <begin position="144"/>
        <end position="219"/>
    </location>
</feature>
<dbReference type="SMART" id="SM00213">
    <property type="entry name" value="UBQ"/>
    <property type="match status" value="1"/>
</dbReference>
<dbReference type="SUPFAM" id="SSF54236">
    <property type="entry name" value="Ubiquitin-like"/>
    <property type="match status" value="1"/>
</dbReference>
<dbReference type="PRINTS" id="PR00348">
    <property type="entry name" value="UBIQUITIN"/>
</dbReference>
<dbReference type="AlphaFoldDB" id="A0AAE0YV75"/>
<dbReference type="EMBL" id="JAWDGP010005352">
    <property type="protein sequence ID" value="KAK3757642.1"/>
    <property type="molecule type" value="Genomic_DNA"/>
</dbReference>
<dbReference type="Pfam" id="PF00240">
    <property type="entry name" value="ubiquitin"/>
    <property type="match status" value="1"/>
</dbReference>
<protein>
    <recommendedName>
        <fullName evidence="2">Ubiquitin-like domain-containing protein</fullName>
    </recommendedName>
</protein>
<evidence type="ECO:0000259" key="2">
    <source>
        <dbReference type="PROSITE" id="PS50053"/>
    </source>
</evidence>
<comment type="caution">
    <text evidence="3">The sequence shown here is derived from an EMBL/GenBank/DDBJ whole genome shotgun (WGS) entry which is preliminary data.</text>
</comment>